<keyword evidence="5" id="KW-0788">Thiol protease</keyword>
<keyword evidence="4" id="KW-0378">Hydrolase</keyword>
<reference evidence="7 8" key="1">
    <citation type="submission" date="2019-03" db="EMBL/GenBank/DDBJ databases">
        <authorList>
            <person name="Gaulin E."/>
            <person name="Dumas B."/>
        </authorList>
    </citation>
    <scope>NUCLEOTIDE SEQUENCE [LARGE SCALE GENOMIC DNA]</scope>
    <source>
        <strain evidence="7">CBS 568.67</strain>
    </source>
</reference>
<evidence type="ECO:0000313" key="8">
    <source>
        <dbReference type="Proteomes" id="UP000332933"/>
    </source>
</evidence>
<dbReference type="GO" id="GO:0005829">
    <property type="term" value="C:cytosol"/>
    <property type="evidence" value="ECO:0007669"/>
    <property type="project" value="InterPro"/>
</dbReference>
<dbReference type="InterPro" id="IPR036440">
    <property type="entry name" value="Peptidase_C15-like_sf"/>
</dbReference>
<evidence type="ECO:0000256" key="2">
    <source>
        <dbReference type="ARBA" id="ARBA00022490"/>
    </source>
</evidence>
<evidence type="ECO:0000313" key="7">
    <source>
        <dbReference type="EMBL" id="VFT88425.1"/>
    </source>
</evidence>
<evidence type="ECO:0000256" key="5">
    <source>
        <dbReference type="ARBA" id="ARBA00022807"/>
    </source>
</evidence>
<keyword evidence="8" id="KW-1185">Reference proteome</keyword>
<dbReference type="InterPro" id="IPR016125">
    <property type="entry name" value="Peptidase_C15-like"/>
</dbReference>
<keyword evidence="3" id="KW-0645">Protease</keyword>
<sequence>MVKIVVTGFGKFGNIIDNPTTHLAELLKEDPNVHSTTVLEVSAEGVRAAMEPMWAEAENDEETTVFIHMGVNDGGKQIDLEQFGYNIAHFPIPDERGWVANNETITENEDASLETALPLEKLLAHCQEQGCKMSISNDPGRYICNYTYFLSLVHAKKHAAKNQHALFVHFPSFNTMPKEDQLHGIKTFIAALKDTL</sequence>
<dbReference type="AlphaFoldDB" id="A0A485KTD9"/>
<dbReference type="EMBL" id="CAADRA010005313">
    <property type="protein sequence ID" value="VFT88425.1"/>
    <property type="molecule type" value="Genomic_DNA"/>
</dbReference>
<protein>
    <submittedName>
        <fullName evidence="7">Aste57867_11566 protein</fullName>
    </submittedName>
</protein>
<dbReference type="PRINTS" id="PR00706">
    <property type="entry name" value="PYROGLUPTASE"/>
</dbReference>
<dbReference type="Pfam" id="PF01470">
    <property type="entry name" value="Peptidase_C15"/>
    <property type="match status" value="1"/>
</dbReference>
<name>A0A485KTD9_9STRA</name>
<dbReference type="SUPFAM" id="SSF53182">
    <property type="entry name" value="Pyrrolidone carboxyl peptidase (pyroglutamate aminopeptidase)"/>
    <property type="match status" value="1"/>
</dbReference>
<proteinExistence type="inferred from homology"/>
<dbReference type="InterPro" id="IPR000816">
    <property type="entry name" value="Peptidase_C15"/>
</dbReference>
<dbReference type="PIRSF" id="PIRSF015592">
    <property type="entry name" value="Prld-crbxl_pptds"/>
    <property type="match status" value="1"/>
</dbReference>
<evidence type="ECO:0000313" key="6">
    <source>
        <dbReference type="EMBL" id="KAF0697773.1"/>
    </source>
</evidence>
<evidence type="ECO:0000256" key="1">
    <source>
        <dbReference type="ARBA" id="ARBA00006641"/>
    </source>
</evidence>
<reference evidence="6" key="2">
    <citation type="submission" date="2019-06" db="EMBL/GenBank/DDBJ databases">
        <title>Genomics analysis of Aphanomyces spp. identifies a new class of oomycete effector associated with host adaptation.</title>
        <authorList>
            <person name="Gaulin E."/>
        </authorList>
    </citation>
    <scope>NUCLEOTIDE SEQUENCE</scope>
    <source>
        <strain evidence="6">CBS 578.67</strain>
    </source>
</reference>
<dbReference type="PANTHER" id="PTHR23402">
    <property type="entry name" value="PROTEASE FAMILY C15 PYROGLUTAMYL-PEPTIDASE I-RELATED"/>
    <property type="match status" value="1"/>
</dbReference>
<accession>A0A485KTD9</accession>
<evidence type="ECO:0000256" key="3">
    <source>
        <dbReference type="ARBA" id="ARBA00022670"/>
    </source>
</evidence>
<evidence type="ECO:0000256" key="4">
    <source>
        <dbReference type="ARBA" id="ARBA00022801"/>
    </source>
</evidence>
<gene>
    <name evidence="7" type="primary">Aste57867_11566</name>
    <name evidence="6" type="ORF">As57867_011523</name>
    <name evidence="7" type="ORF">ASTE57867_11566</name>
</gene>
<dbReference type="GO" id="GO:0016920">
    <property type="term" value="F:pyroglutamyl-peptidase activity"/>
    <property type="evidence" value="ECO:0007669"/>
    <property type="project" value="InterPro"/>
</dbReference>
<dbReference type="EMBL" id="VJMH01005292">
    <property type="protein sequence ID" value="KAF0697773.1"/>
    <property type="molecule type" value="Genomic_DNA"/>
</dbReference>
<keyword evidence="2" id="KW-0963">Cytoplasm</keyword>
<organism evidence="7 8">
    <name type="scientific">Aphanomyces stellatus</name>
    <dbReference type="NCBI Taxonomy" id="120398"/>
    <lineage>
        <taxon>Eukaryota</taxon>
        <taxon>Sar</taxon>
        <taxon>Stramenopiles</taxon>
        <taxon>Oomycota</taxon>
        <taxon>Saprolegniomycetes</taxon>
        <taxon>Saprolegniales</taxon>
        <taxon>Verrucalvaceae</taxon>
        <taxon>Aphanomyces</taxon>
    </lineage>
</organism>
<dbReference type="FunFam" id="3.40.630.20:FF:000003">
    <property type="entry name" value="Pyrrolidone-carboxylate peptidase isoform A"/>
    <property type="match status" value="1"/>
</dbReference>
<dbReference type="Proteomes" id="UP000332933">
    <property type="component" value="Unassembled WGS sequence"/>
</dbReference>
<comment type="similarity">
    <text evidence="1">Belongs to the peptidase C15 family.</text>
</comment>
<dbReference type="OrthoDB" id="407146at2759"/>
<dbReference type="PANTHER" id="PTHR23402:SF1">
    <property type="entry name" value="PYROGLUTAMYL-PEPTIDASE I"/>
    <property type="match status" value="1"/>
</dbReference>
<dbReference type="Gene3D" id="3.40.630.20">
    <property type="entry name" value="Peptidase C15, pyroglutamyl peptidase I-like"/>
    <property type="match status" value="1"/>
</dbReference>
<dbReference type="GO" id="GO:0006508">
    <property type="term" value="P:proteolysis"/>
    <property type="evidence" value="ECO:0007669"/>
    <property type="project" value="UniProtKB-KW"/>
</dbReference>